<comment type="caution">
    <text evidence="1">The sequence shown here is derived from an EMBL/GenBank/DDBJ whole genome shotgun (WGS) entry which is preliminary data.</text>
</comment>
<dbReference type="AlphaFoldDB" id="A0ABC9U2D4"/>
<protein>
    <submittedName>
        <fullName evidence="1">Uncharacterized protein</fullName>
    </submittedName>
</protein>
<evidence type="ECO:0000313" key="1">
    <source>
        <dbReference type="EMBL" id="ERI79830.1"/>
    </source>
</evidence>
<accession>A0ABC9U2D4</accession>
<reference evidence="1 2" key="1">
    <citation type="submission" date="2013-07" db="EMBL/GenBank/DDBJ databases">
        <authorList>
            <person name="Weinstock G."/>
            <person name="Sodergren E."/>
            <person name="Wylie T."/>
            <person name="Fulton L."/>
            <person name="Fulton R."/>
            <person name="Fronick C."/>
            <person name="O'Laughlin M."/>
            <person name="Godfrey J."/>
            <person name="Miner T."/>
            <person name="Herter B."/>
            <person name="Appelbaum E."/>
            <person name="Cordes M."/>
            <person name="Lek S."/>
            <person name="Wollam A."/>
            <person name="Pepin K.H."/>
            <person name="Palsikar V.B."/>
            <person name="Mitreva M."/>
            <person name="Wilson R.K."/>
        </authorList>
    </citation>
    <scope>NUCLEOTIDE SEQUENCE [LARGE SCALE GENOMIC DNA]</scope>
    <source>
        <strain evidence="1 2">ATCC 14940</strain>
    </source>
</reference>
<organism evidence="1 2">
    <name type="scientific">[Clostridium] symbiosum ATCC 14940</name>
    <dbReference type="NCBI Taxonomy" id="411472"/>
    <lineage>
        <taxon>Bacteria</taxon>
        <taxon>Bacillati</taxon>
        <taxon>Bacillota</taxon>
        <taxon>Clostridia</taxon>
        <taxon>Lachnospirales</taxon>
        <taxon>Lachnospiraceae</taxon>
        <taxon>Otoolea</taxon>
    </lineage>
</organism>
<name>A0ABC9U2D4_CLOSY</name>
<dbReference type="Proteomes" id="UP000016491">
    <property type="component" value="Unassembled WGS sequence"/>
</dbReference>
<dbReference type="EMBL" id="AWSU01000052">
    <property type="protein sequence ID" value="ERI79830.1"/>
    <property type="molecule type" value="Genomic_DNA"/>
</dbReference>
<gene>
    <name evidence="1" type="ORF">CLOSYM_00656</name>
</gene>
<evidence type="ECO:0000313" key="2">
    <source>
        <dbReference type="Proteomes" id="UP000016491"/>
    </source>
</evidence>
<sequence>MNCYDSPPLRTESAGGILYNLKWIKIIKYKLQFCSYNIKAVIERAGLILPA</sequence>
<proteinExistence type="predicted"/>